<sequence length="60" mass="7047">MDAKMREQHLFNKQKDVRFIFHAPAFIGLFYHTRYKANVANWDSRACKMNACTIQNPNSA</sequence>
<reference evidence="3 5" key="2">
    <citation type="submission" date="2017-05" db="EMBL/GenBank/DDBJ databases">
        <authorList>
            <person name="Song R."/>
            <person name="Chenine A.L."/>
            <person name="Ruprecht R.M."/>
        </authorList>
    </citation>
    <scope>NUCLEOTIDE SEQUENCE [LARGE SCALE GENOMIC DNA]</scope>
    <source>
        <strain evidence="3">PD5205</strain>
    </source>
</reference>
<dbReference type="EMBL" id="LT853882">
    <property type="protein sequence ID" value="SMR01089.1"/>
    <property type="molecule type" value="Genomic_DNA"/>
</dbReference>
<dbReference type="Proteomes" id="UP000195877">
    <property type="component" value="Chromosome 1"/>
</dbReference>
<dbReference type="EMBL" id="LT853882">
    <property type="protein sequence ID" value="SMR01079.1"/>
    <property type="molecule type" value="Genomic_DNA"/>
</dbReference>
<dbReference type="Proteomes" id="UP000195953">
    <property type="component" value="Chromosome 1"/>
</dbReference>
<gene>
    <name evidence="3" type="ORF">PD5205_00149</name>
    <name evidence="1" type="ORF">PD885_03860</name>
    <name evidence="2" type="ORF">PD885_03870</name>
</gene>
<evidence type="ECO:0000313" key="1">
    <source>
        <dbReference type="EMBL" id="SMR01079.1"/>
    </source>
</evidence>
<evidence type="ECO:0000313" key="4">
    <source>
        <dbReference type="Proteomes" id="UP000195877"/>
    </source>
</evidence>
<evidence type="ECO:0000313" key="3">
    <source>
        <dbReference type="EMBL" id="SMR01471.1"/>
    </source>
</evidence>
<evidence type="ECO:0000313" key="2">
    <source>
        <dbReference type="EMBL" id="SMR01089.1"/>
    </source>
</evidence>
<organism evidence="3 5">
    <name type="scientific">Xanthomonas fragariae</name>
    <dbReference type="NCBI Taxonomy" id="48664"/>
    <lineage>
        <taxon>Bacteria</taxon>
        <taxon>Pseudomonadati</taxon>
        <taxon>Pseudomonadota</taxon>
        <taxon>Gammaproteobacteria</taxon>
        <taxon>Lysobacterales</taxon>
        <taxon>Lysobacteraceae</taxon>
        <taxon>Xanthomonas</taxon>
    </lineage>
</organism>
<dbReference type="AlphaFoldDB" id="A0A1Y6HC22"/>
<proteinExistence type="predicted"/>
<keyword evidence="4" id="KW-1185">Reference proteome</keyword>
<name>A0A1Y6HC22_9XANT</name>
<protein>
    <submittedName>
        <fullName evidence="3">Uncharacterized protein</fullName>
    </submittedName>
</protein>
<evidence type="ECO:0000313" key="5">
    <source>
        <dbReference type="Proteomes" id="UP000195953"/>
    </source>
</evidence>
<accession>A0A1Y6HC22</accession>
<dbReference type="EMBL" id="LT853885">
    <property type="protein sequence ID" value="SMR01471.1"/>
    <property type="molecule type" value="Genomic_DNA"/>
</dbReference>
<reference evidence="1 4" key="1">
    <citation type="submission" date="2017-05" db="EMBL/GenBank/DDBJ databases">
        <authorList>
            <person name="Blom J."/>
        </authorList>
    </citation>
    <scope>NUCLEOTIDE SEQUENCE [LARGE SCALE GENOMIC DNA]</scope>
    <source>
        <strain evidence="1">PD885</strain>
    </source>
</reference>